<accession>A0ABQ0LF31</accession>
<protein>
    <recommendedName>
        <fullName evidence="1">Yippee domain-containing protein</fullName>
    </recommendedName>
</protein>
<dbReference type="InterPro" id="IPR039058">
    <property type="entry name" value="Yippee_fam"/>
</dbReference>
<evidence type="ECO:0000313" key="2">
    <source>
        <dbReference type="EMBL" id="GAT49723.1"/>
    </source>
</evidence>
<dbReference type="PANTHER" id="PTHR13848">
    <property type="entry name" value="PROTEIN YIPPEE-LIKE CG15309-RELATED"/>
    <property type="match status" value="1"/>
</dbReference>
<name>A0ABQ0LF31_MYCCL</name>
<evidence type="ECO:0000259" key="1">
    <source>
        <dbReference type="PROSITE" id="PS51792"/>
    </source>
</evidence>
<proteinExistence type="predicted"/>
<reference evidence="2" key="1">
    <citation type="submission" date="2014-09" db="EMBL/GenBank/DDBJ databases">
        <title>Genome sequence of the luminous mushroom Mycena chlorophos for searching fungal bioluminescence genes.</title>
        <authorList>
            <person name="Tanaka Y."/>
            <person name="Kasuga D."/>
            <person name="Oba Y."/>
            <person name="Hase S."/>
            <person name="Sato K."/>
            <person name="Oba Y."/>
            <person name="Sakakibara Y."/>
        </authorList>
    </citation>
    <scope>NUCLEOTIDE SEQUENCE</scope>
</reference>
<dbReference type="InterPro" id="IPR034751">
    <property type="entry name" value="Yippee"/>
</dbReference>
<dbReference type="EMBL" id="DF845807">
    <property type="protein sequence ID" value="GAT49723.1"/>
    <property type="molecule type" value="Genomic_DNA"/>
</dbReference>
<dbReference type="Proteomes" id="UP000815677">
    <property type="component" value="Unassembled WGS sequence"/>
</dbReference>
<sequence length="74" mass="8208">MGLTYRRYLSGERVYGCSTCKTHLATIHSMISRAFNGQHGRAYLFDGVVNVPPWAGNMTKRTSQASDIKKGNIS</sequence>
<feature type="domain" description="Yippee" evidence="1">
    <location>
        <begin position="13"/>
        <end position="74"/>
    </location>
</feature>
<keyword evidence="3" id="KW-1185">Reference proteome</keyword>
<evidence type="ECO:0000313" key="3">
    <source>
        <dbReference type="Proteomes" id="UP000815677"/>
    </source>
</evidence>
<gene>
    <name evidence="2" type="ORF">MCHLO_07016</name>
</gene>
<organism evidence="2 3">
    <name type="scientific">Mycena chlorophos</name>
    <name type="common">Agaric fungus</name>
    <name type="synonym">Agaricus chlorophos</name>
    <dbReference type="NCBI Taxonomy" id="658473"/>
    <lineage>
        <taxon>Eukaryota</taxon>
        <taxon>Fungi</taxon>
        <taxon>Dikarya</taxon>
        <taxon>Basidiomycota</taxon>
        <taxon>Agaricomycotina</taxon>
        <taxon>Agaricomycetes</taxon>
        <taxon>Agaricomycetidae</taxon>
        <taxon>Agaricales</taxon>
        <taxon>Marasmiineae</taxon>
        <taxon>Mycenaceae</taxon>
        <taxon>Mycena</taxon>
    </lineage>
</organism>
<dbReference type="PROSITE" id="PS51792">
    <property type="entry name" value="YIPPEE"/>
    <property type="match status" value="1"/>
</dbReference>